<dbReference type="AlphaFoldDB" id="A0A5N6RRU0"/>
<dbReference type="EMBL" id="CM017328">
    <property type="protein sequence ID" value="KAE8124627.1"/>
    <property type="molecule type" value="Genomic_DNA"/>
</dbReference>
<dbReference type="Proteomes" id="UP000327013">
    <property type="component" value="Chromosome 8"/>
</dbReference>
<evidence type="ECO:0000313" key="1">
    <source>
        <dbReference type="EMBL" id="KAE8124627.1"/>
    </source>
</evidence>
<reference evidence="1 2" key="1">
    <citation type="submission" date="2019-06" db="EMBL/GenBank/DDBJ databases">
        <title>A chromosomal-level reference genome of Carpinus fangiana (Coryloideae, Betulaceae).</title>
        <authorList>
            <person name="Yang X."/>
            <person name="Wang Z."/>
            <person name="Zhang L."/>
            <person name="Hao G."/>
            <person name="Liu J."/>
            <person name="Yang Y."/>
        </authorList>
    </citation>
    <scope>NUCLEOTIDE SEQUENCE [LARGE SCALE GENOMIC DNA]</scope>
    <source>
        <strain evidence="1">Cfa_2016G</strain>
        <tissue evidence="1">Leaf</tissue>
    </source>
</reference>
<evidence type="ECO:0000313" key="2">
    <source>
        <dbReference type="Proteomes" id="UP000327013"/>
    </source>
</evidence>
<accession>A0A5N6RRU0</accession>
<protein>
    <submittedName>
        <fullName evidence="1">Uncharacterized protein</fullName>
    </submittedName>
</protein>
<sequence>MFKRISLLMEQTIFMRTKYVIQRETKELEQLFDNDKESANEEVQRHKAGIKRQPIFCNRYCRAL</sequence>
<keyword evidence="2" id="KW-1185">Reference proteome</keyword>
<proteinExistence type="predicted"/>
<gene>
    <name evidence="1" type="ORF">FH972_019493</name>
</gene>
<name>A0A5N6RRU0_9ROSI</name>
<organism evidence="1 2">
    <name type="scientific">Carpinus fangiana</name>
    <dbReference type="NCBI Taxonomy" id="176857"/>
    <lineage>
        <taxon>Eukaryota</taxon>
        <taxon>Viridiplantae</taxon>
        <taxon>Streptophyta</taxon>
        <taxon>Embryophyta</taxon>
        <taxon>Tracheophyta</taxon>
        <taxon>Spermatophyta</taxon>
        <taxon>Magnoliopsida</taxon>
        <taxon>eudicotyledons</taxon>
        <taxon>Gunneridae</taxon>
        <taxon>Pentapetalae</taxon>
        <taxon>rosids</taxon>
        <taxon>fabids</taxon>
        <taxon>Fagales</taxon>
        <taxon>Betulaceae</taxon>
        <taxon>Carpinus</taxon>
    </lineage>
</organism>